<name>A0ABN1AZA6_9ACTN</name>
<comment type="caution">
    <text evidence="3">The sequence shown here is derived from an EMBL/GenBank/DDBJ whole genome shotgun (WGS) entry which is preliminary data.</text>
</comment>
<evidence type="ECO:0000256" key="2">
    <source>
        <dbReference type="SAM" id="Phobius"/>
    </source>
</evidence>
<evidence type="ECO:0000256" key="1">
    <source>
        <dbReference type="SAM" id="MobiDB-lite"/>
    </source>
</evidence>
<gene>
    <name evidence="3" type="ORF">GCM10010361_59570</name>
</gene>
<organism evidence="3 4">
    <name type="scientific">Streptomyces olivaceiscleroticus</name>
    <dbReference type="NCBI Taxonomy" id="68245"/>
    <lineage>
        <taxon>Bacteria</taxon>
        <taxon>Bacillati</taxon>
        <taxon>Actinomycetota</taxon>
        <taxon>Actinomycetes</taxon>
        <taxon>Kitasatosporales</taxon>
        <taxon>Streptomycetaceae</taxon>
        <taxon>Streptomyces</taxon>
    </lineage>
</organism>
<evidence type="ECO:0008006" key="5">
    <source>
        <dbReference type="Google" id="ProtNLM"/>
    </source>
</evidence>
<feature type="compositionally biased region" description="Low complexity" evidence="1">
    <location>
        <begin position="22"/>
        <end position="31"/>
    </location>
</feature>
<proteinExistence type="predicted"/>
<feature type="region of interest" description="Disordered" evidence="1">
    <location>
        <begin position="1"/>
        <end position="80"/>
    </location>
</feature>
<keyword evidence="2" id="KW-0812">Transmembrane</keyword>
<protein>
    <recommendedName>
        <fullName evidence="5">Integral membrane protein</fullName>
    </recommendedName>
</protein>
<feature type="transmembrane region" description="Helical" evidence="2">
    <location>
        <begin position="85"/>
        <end position="107"/>
    </location>
</feature>
<feature type="compositionally biased region" description="Basic and acidic residues" evidence="1">
    <location>
        <begin position="42"/>
        <end position="56"/>
    </location>
</feature>
<keyword evidence="4" id="KW-1185">Reference proteome</keyword>
<keyword evidence="2" id="KW-1133">Transmembrane helix</keyword>
<evidence type="ECO:0000313" key="4">
    <source>
        <dbReference type="Proteomes" id="UP001500909"/>
    </source>
</evidence>
<accession>A0ABN1AZA6</accession>
<feature type="transmembrane region" description="Helical" evidence="2">
    <location>
        <begin position="144"/>
        <end position="163"/>
    </location>
</feature>
<reference evidence="3 4" key="1">
    <citation type="journal article" date="2019" name="Int. J. Syst. Evol. Microbiol.">
        <title>The Global Catalogue of Microorganisms (GCM) 10K type strain sequencing project: providing services to taxonomists for standard genome sequencing and annotation.</title>
        <authorList>
            <consortium name="The Broad Institute Genomics Platform"/>
            <consortium name="The Broad Institute Genome Sequencing Center for Infectious Disease"/>
            <person name="Wu L."/>
            <person name="Ma J."/>
        </authorList>
    </citation>
    <scope>NUCLEOTIDE SEQUENCE [LARGE SCALE GENOMIC DNA]</scope>
    <source>
        <strain evidence="3 4">JCM 4805</strain>
    </source>
</reference>
<evidence type="ECO:0000313" key="3">
    <source>
        <dbReference type="EMBL" id="GAA0486761.1"/>
    </source>
</evidence>
<sequence length="208" mass="20885">MGTTTSKNDTEQTDAVTDDAAADPKPTTTSAEQATAPADKAVTSEKKAAAPEDRGPDAAGTEEDEELGTESTPATGQAAPARRGIVAGAGAVAGAALGLASLTGTWAGTILAERQTVLGQIKLQTGKTQDQISAVYTTPWHTTALVNGVFALLALVITGVVLLRRPQAAWTRAVAWGGFALAVLGLVVAGGMYLDLFAAAPKLSAGGS</sequence>
<dbReference type="EMBL" id="BAAABY010000044">
    <property type="protein sequence ID" value="GAA0486761.1"/>
    <property type="molecule type" value="Genomic_DNA"/>
</dbReference>
<keyword evidence="2" id="KW-0472">Membrane</keyword>
<dbReference type="Proteomes" id="UP001500909">
    <property type="component" value="Unassembled WGS sequence"/>
</dbReference>
<feature type="transmembrane region" description="Helical" evidence="2">
    <location>
        <begin position="175"/>
        <end position="194"/>
    </location>
</feature>
<dbReference type="RefSeq" id="WP_346098419.1">
    <property type="nucleotide sequence ID" value="NZ_BAAABY010000044.1"/>
</dbReference>